<proteinExistence type="predicted"/>
<reference evidence="1 2" key="1">
    <citation type="submission" date="2018-06" db="EMBL/GenBank/DDBJ databases">
        <authorList>
            <consortium name="Pathogen Informatics"/>
            <person name="Doyle S."/>
        </authorList>
    </citation>
    <scope>NUCLEOTIDE SEQUENCE [LARGE SCALE GENOMIC DNA]</scope>
    <source>
        <strain evidence="1 2">NCTC11085</strain>
    </source>
</reference>
<protein>
    <recommendedName>
        <fullName evidence="3">DUF3801 domain-containing protein</fullName>
    </recommendedName>
</protein>
<evidence type="ECO:0008006" key="3">
    <source>
        <dbReference type="Google" id="ProtNLM"/>
    </source>
</evidence>
<evidence type="ECO:0000313" key="2">
    <source>
        <dbReference type="Proteomes" id="UP000249623"/>
    </source>
</evidence>
<gene>
    <name evidence="1" type="ORF">NCTC11085_00186</name>
</gene>
<name>A0A2X3UXS7_STRSA</name>
<dbReference type="AlphaFoldDB" id="A0A2X3UXS7"/>
<accession>A0A2X3UXS7</accession>
<dbReference type="Proteomes" id="UP000249623">
    <property type="component" value="Chromosome 1"/>
</dbReference>
<dbReference type="RefSeq" id="WP_002926320.1">
    <property type="nucleotide sequence ID" value="NZ_CP071430.1"/>
</dbReference>
<evidence type="ECO:0000313" key="1">
    <source>
        <dbReference type="EMBL" id="SQF33714.1"/>
    </source>
</evidence>
<sequence length="178" mass="20800">MEQERTIYQLKDVSKVTGETLLKALAYILETTNDKITHRMANKHFAGETKWNRFMTTESKKEIKTFLNNEVNLEKLKDYLGEYKIGFSSQKLQNNRVMLAFEVKNEALVKEAYEKFLTDLTNPKEGTKLNQELLKRPENMSFEEKLEHLQKLQDVKIKAAAKKALKVEKFIPSKEVVK</sequence>
<organism evidence="1 2">
    <name type="scientific">Streptococcus sanguinis</name>
    <dbReference type="NCBI Taxonomy" id="1305"/>
    <lineage>
        <taxon>Bacteria</taxon>
        <taxon>Bacillati</taxon>
        <taxon>Bacillota</taxon>
        <taxon>Bacilli</taxon>
        <taxon>Lactobacillales</taxon>
        <taxon>Streptococcaceae</taxon>
        <taxon>Streptococcus</taxon>
    </lineage>
</organism>
<dbReference type="EMBL" id="LS483346">
    <property type="protein sequence ID" value="SQF33714.1"/>
    <property type="molecule type" value="Genomic_DNA"/>
</dbReference>